<evidence type="ECO:0000313" key="3">
    <source>
        <dbReference type="Proteomes" id="UP000032487"/>
    </source>
</evidence>
<organism evidence="2 3">
    <name type="scientific">Stutzerimonas stutzeri</name>
    <name type="common">Pseudomonas stutzeri</name>
    <dbReference type="NCBI Taxonomy" id="316"/>
    <lineage>
        <taxon>Bacteria</taxon>
        <taxon>Pseudomonadati</taxon>
        <taxon>Pseudomonadota</taxon>
        <taxon>Gammaproteobacteria</taxon>
        <taxon>Pseudomonadales</taxon>
        <taxon>Pseudomonadaceae</taxon>
        <taxon>Stutzerimonas</taxon>
    </lineage>
</organism>
<feature type="transmembrane region" description="Helical" evidence="1">
    <location>
        <begin position="47"/>
        <end position="69"/>
    </location>
</feature>
<dbReference type="PATRIC" id="fig|316.101.peg.1236"/>
<keyword evidence="1" id="KW-0472">Membrane</keyword>
<dbReference type="RefSeq" id="WP_045161486.1">
    <property type="nucleotide sequence ID" value="NZ_JYHV01000014.1"/>
</dbReference>
<protein>
    <submittedName>
        <fullName evidence="2">Uncharacterized protein</fullName>
    </submittedName>
</protein>
<feature type="transmembrane region" description="Helical" evidence="1">
    <location>
        <begin position="89"/>
        <end position="114"/>
    </location>
</feature>
<evidence type="ECO:0000256" key="1">
    <source>
        <dbReference type="SAM" id="Phobius"/>
    </source>
</evidence>
<proteinExistence type="predicted"/>
<gene>
    <name evidence="2" type="ORF">UF78_07610</name>
</gene>
<sequence length="119" mass="13502">MKYRRTSIFHPMQIPFGLTIWSFWFATMYGSQAVVCSIAPPDPGQDIFNWLNASFGVFTLMVVALLLWLGRRSWKLSRKPHELNERQVFVTKVASGIHFIAALATVFVGLQLAFLPPCV</sequence>
<name>A0A0D9ATL9_STUST</name>
<dbReference type="EMBL" id="JYHV01000014">
    <property type="protein sequence ID" value="KJH82711.1"/>
    <property type="molecule type" value="Genomic_DNA"/>
</dbReference>
<keyword evidence="1" id="KW-1133">Transmembrane helix</keyword>
<comment type="caution">
    <text evidence="2">The sequence shown here is derived from an EMBL/GenBank/DDBJ whole genome shotgun (WGS) entry which is preliminary data.</text>
</comment>
<evidence type="ECO:0000313" key="2">
    <source>
        <dbReference type="EMBL" id="KJH82711.1"/>
    </source>
</evidence>
<dbReference type="Proteomes" id="UP000032487">
    <property type="component" value="Unassembled WGS sequence"/>
</dbReference>
<keyword evidence="1" id="KW-0812">Transmembrane</keyword>
<reference evidence="2 3" key="1">
    <citation type="submission" date="2015-02" db="EMBL/GenBank/DDBJ databases">
        <title>Draft genome sequence of Pseudomonas stutzeri NT0128 isolated from wheat (Triticum turgidum) rhizosphere.</title>
        <authorList>
            <person name="Tovi N."/>
            <person name="Frenk S."/>
            <person name="Hadar Y."/>
            <person name="Minz D."/>
        </authorList>
    </citation>
    <scope>NUCLEOTIDE SEQUENCE [LARGE SCALE GENOMIC DNA]</scope>
    <source>
        <strain evidence="2 3">NT0128</strain>
    </source>
</reference>
<accession>A0A0D9ATL9</accession>
<dbReference type="AlphaFoldDB" id="A0A0D9ATL9"/>
<dbReference type="OrthoDB" id="8549814at2"/>